<evidence type="ECO:0000256" key="2">
    <source>
        <dbReference type="ARBA" id="ARBA00022448"/>
    </source>
</evidence>
<evidence type="ECO:0000256" key="4">
    <source>
        <dbReference type="ARBA" id="ARBA00022519"/>
    </source>
</evidence>
<name>A0A8A4TRR1_SULCO</name>
<dbReference type="Proteomes" id="UP000663929">
    <property type="component" value="Chromosome"/>
</dbReference>
<evidence type="ECO:0000256" key="5">
    <source>
        <dbReference type="ARBA" id="ARBA00022692"/>
    </source>
</evidence>
<keyword evidence="6 8" id="KW-1133">Transmembrane helix</keyword>
<dbReference type="EMBL" id="CP071793">
    <property type="protein sequence ID" value="QTD52646.1"/>
    <property type="molecule type" value="Genomic_DNA"/>
</dbReference>
<comment type="subcellular location">
    <subcellularLocation>
        <location evidence="1">Cell inner membrane</location>
        <topology evidence="1">Multi-pass membrane protein</topology>
    </subcellularLocation>
</comment>
<feature type="transmembrane region" description="Helical" evidence="8">
    <location>
        <begin position="220"/>
        <end position="237"/>
    </location>
</feature>
<feature type="transmembrane region" description="Helical" evidence="8">
    <location>
        <begin position="264"/>
        <end position="283"/>
    </location>
</feature>
<dbReference type="AlphaFoldDB" id="A0A8A4TRR1"/>
<dbReference type="PANTHER" id="PTHR43357:SF4">
    <property type="entry name" value="INNER MEMBRANE ABC TRANSPORTER PERMEASE PROTEIN YDCV"/>
    <property type="match status" value="1"/>
</dbReference>
<evidence type="ECO:0000256" key="1">
    <source>
        <dbReference type="ARBA" id="ARBA00004429"/>
    </source>
</evidence>
<feature type="transmembrane region" description="Helical" evidence="8">
    <location>
        <begin position="157"/>
        <end position="177"/>
    </location>
</feature>
<feature type="transmembrane region" description="Helical" evidence="8">
    <location>
        <begin position="21"/>
        <end position="47"/>
    </location>
</feature>
<keyword evidence="5 8" id="KW-0812">Transmembrane</keyword>
<feature type="transmembrane region" description="Helical" evidence="8">
    <location>
        <begin position="67"/>
        <end position="91"/>
    </location>
</feature>
<evidence type="ECO:0000256" key="6">
    <source>
        <dbReference type="ARBA" id="ARBA00022989"/>
    </source>
</evidence>
<evidence type="ECO:0000256" key="3">
    <source>
        <dbReference type="ARBA" id="ARBA00022475"/>
    </source>
</evidence>
<dbReference type="GO" id="GO:0005886">
    <property type="term" value="C:plasma membrane"/>
    <property type="evidence" value="ECO:0007669"/>
    <property type="project" value="UniProtKB-SubCell"/>
</dbReference>
<accession>A0A8A4TRR1</accession>
<keyword evidence="4" id="KW-0997">Cell inner membrane</keyword>
<feature type="transmembrane region" description="Helical" evidence="8">
    <location>
        <begin position="103"/>
        <end position="127"/>
    </location>
</feature>
<evidence type="ECO:0000256" key="7">
    <source>
        <dbReference type="ARBA" id="ARBA00023136"/>
    </source>
</evidence>
<dbReference type="PANTHER" id="PTHR43357">
    <property type="entry name" value="INNER MEMBRANE ABC TRANSPORTER PERMEASE PROTEIN YDCV"/>
    <property type="match status" value="1"/>
</dbReference>
<dbReference type="InterPro" id="IPR000515">
    <property type="entry name" value="MetI-like"/>
</dbReference>
<dbReference type="RefSeq" id="WP_237382750.1">
    <property type="nucleotide sequence ID" value="NZ_CP071793.1"/>
</dbReference>
<keyword evidence="11" id="KW-1185">Reference proteome</keyword>
<dbReference type="InterPro" id="IPR035906">
    <property type="entry name" value="MetI-like_sf"/>
</dbReference>
<evidence type="ECO:0000256" key="8">
    <source>
        <dbReference type="SAM" id="Phobius"/>
    </source>
</evidence>
<dbReference type="KEGG" id="scor:J3U87_09240"/>
<reference evidence="10" key="1">
    <citation type="submission" date="2021-03" db="EMBL/GenBank/DDBJ databases">
        <title>Acanthopleuribacteraceae sp. M133.</title>
        <authorList>
            <person name="Wang G."/>
        </authorList>
    </citation>
    <scope>NUCLEOTIDE SEQUENCE</scope>
    <source>
        <strain evidence="10">M133</strain>
    </source>
</reference>
<protein>
    <recommendedName>
        <fullName evidence="9">ABC transmembrane type-1 domain-containing protein</fullName>
    </recommendedName>
</protein>
<gene>
    <name evidence="10" type="ORF">J3U87_09240</name>
</gene>
<evidence type="ECO:0000313" key="10">
    <source>
        <dbReference type="EMBL" id="QTD52646.1"/>
    </source>
</evidence>
<keyword evidence="2" id="KW-0813">Transport</keyword>
<sequence>MKSWVSERLRHRGWEASAFAIYLVVGVLPIAAGLIYALAYSVGLAGLLGKGFTLAHWTSLAGQAEVWLSLLTSALIAAATMFLTLLAGACFALGLRTRLRQGVVAYVVYFPLALPATVAAFFVFQALSDAGLLARVFHALGFIRRPGEFPAMIHDSWSLGVIAAFLILSVPYFTLFFSQVYRTEHLEELCRLTLTLGGKRRDCLRRVIGPIFWRRGRSHIVLWFIAMFGGYEIPLLLGRQTPQMISVLTMRKYQMFDLASKPQAFIAALLYFAIVSLLMLWAFRDERLDRDV</sequence>
<evidence type="ECO:0000259" key="9">
    <source>
        <dbReference type="PROSITE" id="PS50928"/>
    </source>
</evidence>
<dbReference type="Gene3D" id="1.10.3720.10">
    <property type="entry name" value="MetI-like"/>
    <property type="match status" value="1"/>
</dbReference>
<keyword evidence="3" id="KW-1003">Cell membrane</keyword>
<keyword evidence="7 8" id="KW-0472">Membrane</keyword>
<dbReference type="SUPFAM" id="SSF161098">
    <property type="entry name" value="MetI-like"/>
    <property type="match status" value="1"/>
</dbReference>
<proteinExistence type="predicted"/>
<organism evidence="10 11">
    <name type="scientific">Sulfidibacter corallicola</name>
    <dbReference type="NCBI Taxonomy" id="2818388"/>
    <lineage>
        <taxon>Bacteria</taxon>
        <taxon>Pseudomonadati</taxon>
        <taxon>Acidobacteriota</taxon>
        <taxon>Holophagae</taxon>
        <taxon>Acanthopleuribacterales</taxon>
        <taxon>Acanthopleuribacteraceae</taxon>
        <taxon>Sulfidibacter</taxon>
    </lineage>
</organism>
<evidence type="ECO:0000313" key="11">
    <source>
        <dbReference type="Proteomes" id="UP000663929"/>
    </source>
</evidence>
<dbReference type="PROSITE" id="PS50928">
    <property type="entry name" value="ABC_TM1"/>
    <property type="match status" value="1"/>
</dbReference>
<feature type="domain" description="ABC transmembrane type-1" evidence="9">
    <location>
        <begin position="70"/>
        <end position="282"/>
    </location>
</feature>
<dbReference type="GO" id="GO:0055085">
    <property type="term" value="P:transmembrane transport"/>
    <property type="evidence" value="ECO:0007669"/>
    <property type="project" value="InterPro"/>
</dbReference>